<name>A0A919UFL5_9ACTN</name>
<dbReference type="RefSeq" id="WP_203851418.1">
    <property type="nucleotide sequence ID" value="NZ_BAAAVW010000008.1"/>
</dbReference>
<dbReference type="Proteomes" id="UP000660611">
    <property type="component" value="Unassembled WGS sequence"/>
</dbReference>
<protein>
    <submittedName>
        <fullName evidence="1">Uncharacterized protein</fullName>
    </submittedName>
</protein>
<organism evidence="1 2">
    <name type="scientific">Dactylosporangium siamense</name>
    <dbReference type="NCBI Taxonomy" id="685454"/>
    <lineage>
        <taxon>Bacteria</taxon>
        <taxon>Bacillati</taxon>
        <taxon>Actinomycetota</taxon>
        <taxon>Actinomycetes</taxon>
        <taxon>Micromonosporales</taxon>
        <taxon>Micromonosporaceae</taxon>
        <taxon>Dactylosporangium</taxon>
    </lineage>
</organism>
<dbReference type="Gene3D" id="3.90.180.10">
    <property type="entry name" value="Medium-chain alcohol dehydrogenases, catalytic domain"/>
    <property type="match status" value="1"/>
</dbReference>
<dbReference type="SUPFAM" id="SSF50129">
    <property type="entry name" value="GroES-like"/>
    <property type="match status" value="1"/>
</dbReference>
<evidence type="ECO:0000313" key="2">
    <source>
        <dbReference type="Proteomes" id="UP000660611"/>
    </source>
</evidence>
<comment type="caution">
    <text evidence="1">The sequence shown here is derived from an EMBL/GenBank/DDBJ whole genome shotgun (WGS) entry which is preliminary data.</text>
</comment>
<gene>
    <name evidence="1" type="ORF">Dsi01nite_077910</name>
</gene>
<keyword evidence="2" id="KW-1185">Reference proteome</keyword>
<dbReference type="AlphaFoldDB" id="A0A919UFL5"/>
<dbReference type="EMBL" id="BONQ01000125">
    <property type="protein sequence ID" value="GIG49750.1"/>
    <property type="molecule type" value="Genomic_DNA"/>
</dbReference>
<evidence type="ECO:0000313" key="1">
    <source>
        <dbReference type="EMBL" id="GIG49750.1"/>
    </source>
</evidence>
<reference evidence="1" key="1">
    <citation type="submission" date="2021-01" db="EMBL/GenBank/DDBJ databases">
        <title>Whole genome shotgun sequence of Dactylosporangium siamense NBRC 106093.</title>
        <authorList>
            <person name="Komaki H."/>
            <person name="Tamura T."/>
        </authorList>
    </citation>
    <scope>NUCLEOTIDE SEQUENCE</scope>
    <source>
        <strain evidence="1">NBRC 106093</strain>
    </source>
</reference>
<accession>A0A919UFL5</accession>
<sequence>MVVIDAYDVAGTVEATGQPVVAFTSHKSTQRGGYAQFVTLPADLVVPLPDGVAAVDAVPLPLAGMTASQALDARSCSCPDPLPPVVHRGCRPGTPRQ</sequence>
<proteinExistence type="predicted"/>
<dbReference type="InterPro" id="IPR011032">
    <property type="entry name" value="GroES-like_sf"/>
</dbReference>